<dbReference type="GO" id="GO:0006508">
    <property type="term" value="P:proteolysis"/>
    <property type="evidence" value="ECO:0007669"/>
    <property type="project" value="UniProtKB-KW"/>
</dbReference>
<keyword evidence="1 2" id="KW-0645">Protease</keyword>
<dbReference type="Ensembl" id="ENSEBUT00000012131.1">
    <property type="protein sequence ID" value="ENSEBUP00000011560.1"/>
    <property type="gene ID" value="ENSEBUG00000007409.1"/>
</dbReference>
<dbReference type="GO" id="GO:0004222">
    <property type="term" value="F:metalloendopeptidase activity"/>
    <property type="evidence" value="ECO:0007669"/>
    <property type="project" value="UniProtKB-UniRule"/>
</dbReference>
<keyword evidence="1 2" id="KW-0482">Metalloprotease</keyword>
<dbReference type="SUPFAM" id="SSF55486">
    <property type="entry name" value="Metalloproteases ('zincins'), catalytic domain"/>
    <property type="match status" value="1"/>
</dbReference>
<dbReference type="InterPro" id="IPR024079">
    <property type="entry name" value="MetalloPept_cat_dom_sf"/>
</dbReference>
<feature type="active site" evidence="1">
    <location>
        <position position="174"/>
    </location>
</feature>
<name>A0A8C4Q8B4_EPTBU</name>
<dbReference type="SMART" id="SM00235">
    <property type="entry name" value="ZnMc"/>
    <property type="match status" value="1"/>
</dbReference>
<keyword evidence="1 2" id="KW-0862">Zinc</keyword>
<reference evidence="4" key="2">
    <citation type="submission" date="2025-09" db="UniProtKB">
        <authorList>
            <consortium name="Ensembl"/>
        </authorList>
    </citation>
    <scope>IDENTIFICATION</scope>
</reference>
<dbReference type="InterPro" id="IPR001506">
    <property type="entry name" value="Peptidase_M12A"/>
</dbReference>
<dbReference type="GeneTree" id="ENSGT00940000154856"/>
<dbReference type="PRINTS" id="PR00480">
    <property type="entry name" value="ASTACIN"/>
</dbReference>
<sequence>MSIHPLGPDSVQSVGSAEAVSLAILHNLGWIAAPTVYQHAGTHFADLGRMTASTMHINSFFSKPVSSVINDMGVPSGGKDPKTFPAFVVFFHISLQFSSVYLTPGVKDFTSIQEAVNEFTGKTCVRFIPRTDEKDFINIQALGESWSFMGRRGGAQSLSLSEPGAVQKGTVLHEFMHALGFHHEHCRPDRDQHIQVLQKNIQKGERRRGRPTVDRGTVYVTRVIVFVESLAFSFGQVIHVLNYLYFC</sequence>
<evidence type="ECO:0000256" key="1">
    <source>
        <dbReference type="PROSITE-ProRule" id="PRU01211"/>
    </source>
</evidence>
<dbReference type="PANTHER" id="PTHR10127:SF901">
    <property type="entry name" value="METALLOENDOPEPTIDASE"/>
    <property type="match status" value="1"/>
</dbReference>
<dbReference type="GO" id="GO:0008270">
    <property type="term" value="F:zinc ion binding"/>
    <property type="evidence" value="ECO:0007669"/>
    <property type="project" value="UniProtKB-UniRule"/>
</dbReference>
<dbReference type="AlphaFoldDB" id="A0A8C4Q8B4"/>
<evidence type="ECO:0000259" key="3">
    <source>
        <dbReference type="PROSITE" id="PS51864"/>
    </source>
</evidence>
<evidence type="ECO:0000256" key="2">
    <source>
        <dbReference type="RuleBase" id="RU361183"/>
    </source>
</evidence>
<feature type="binding site" evidence="1">
    <location>
        <position position="177"/>
    </location>
    <ligand>
        <name>Zn(2+)</name>
        <dbReference type="ChEBI" id="CHEBI:29105"/>
        <note>catalytic</note>
    </ligand>
</feature>
<evidence type="ECO:0000313" key="4">
    <source>
        <dbReference type="Ensembl" id="ENSEBUP00000011560.1"/>
    </source>
</evidence>
<dbReference type="Proteomes" id="UP000694388">
    <property type="component" value="Unplaced"/>
</dbReference>
<keyword evidence="1 2" id="KW-0378">Hydrolase</keyword>
<accession>A0A8C4Q8B4</accession>
<keyword evidence="5" id="KW-1185">Reference proteome</keyword>
<organism evidence="4 5">
    <name type="scientific">Eptatretus burgeri</name>
    <name type="common">Inshore hagfish</name>
    <dbReference type="NCBI Taxonomy" id="7764"/>
    <lineage>
        <taxon>Eukaryota</taxon>
        <taxon>Metazoa</taxon>
        <taxon>Chordata</taxon>
        <taxon>Craniata</taxon>
        <taxon>Vertebrata</taxon>
        <taxon>Cyclostomata</taxon>
        <taxon>Myxini</taxon>
        <taxon>Myxiniformes</taxon>
        <taxon>Myxinidae</taxon>
        <taxon>Eptatretinae</taxon>
        <taxon>Eptatretus</taxon>
    </lineage>
</organism>
<feature type="domain" description="Peptidase M12A" evidence="3">
    <location>
        <begin position="67"/>
        <end position="247"/>
    </location>
</feature>
<comment type="cofactor">
    <cofactor evidence="1 2">
        <name>Zn(2+)</name>
        <dbReference type="ChEBI" id="CHEBI:29105"/>
    </cofactor>
    <text evidence="1 2">Binds 1 zinc ion per subunit.</text>
</comment>
<keyword evidence="1 2" id="KW-0479">Metal-binding</keyword>
<reference evidence="4" key="1">
    <citation type="submission" date="2025-08" db="UniProtKB">
        <authorList>
            <consortium name="Ensembl"/>
        </authorList>
    </citation>
    <scope>IDENTIFICATION</scope>
</reference>
<dbReference type="InterPro" id="IPR006026">
    <property type="entry name" value="Peptidase_Metallo"/>
</dbReference>
<dbReference type="PANTHER" id="PTHR10127">
    <property type="entry name" value="DISCOIDIN, CUB, EGF, LAMININ , AND ZINC METALLOPROTEASE DOMAIN CONTAINING"/>
    <property type="match status" value="1"/>
</dbReference>
<evidence type="ECO:0000313" key="5">
    <source>
        <dbReference type="Proteomes" id="UP000694388"/>
    </source>
</evidence>
<dbReference type="Pfam" id="PF01400">
    <property type="entry name" value="Astacin"/>
    <property type="match status" value="1"/>
</dbReference>
<comment type="caution">
    <text evidence="1">Lacks conserved residue(s) required for the propagation of feature annotation.</text>
</comment>
<protein>
    <recommendedName>
        <fullName evidence="2">Metalloendopeptidase</fullName>
        <ecNumber evidence="2">3.4.24.-</ecNumber>
    </recommendedName>
</protein>
<feature type="binding site" evidence="1">
    <location>
        <position position="173"/>
    </location>
    <ligand>
        <name>Zn(2+)</name>
        <dbReference type="ChEBI" id="CHEBI:29105"/>
        <note>catalytic</note>
    </ligand>
</feature>
<proteinExistence type="predicted"/>
<feature type="binding site" evidence="1">
    <location>
        <position position="183"/>
    </location>
    <ligand>
        <name>Zn(2+)</name>
        <dbReference type="ChEBI" id="CHEBI:29105"/>
        <note>catalytic</note>
    </ligand>
</feature>
<dbReference type="PROSITE" id="PS51864">
    <property type="entry name" value="ASTACIN"/>
    <property type="match status" value="1"/>
</dbReference>
<dbReference type="EC" id="3.4.24.-" evidence="2"/>
<dbReference type="Gene3D" id="3.40.390.10">
    <property type="entry name" value="Collagenase (Catalytic Domain)"/>
    <property type="match status" value="1"/>
</dbReference>